<dbReference type="Gene3D" id="1.10.10.2840">
    <property type="entry name" value="PucR C-terminal helix-turn-helix domain"/>
    <property type="match status" value="1"/>
</dbReference>
<name>A0A917LJ50_9NOCA</name>
<dbReference type="Pfam" id="PF17853">
    <property type="entry name" value="GGDEF_2"/>
    <property type="match status" value="1"/>
</dbReference>
<dbReference type="SMART" id="SM00065">
    <property type="entry name" value="GAF"/>
    <property type="match status" value="1"/>
</dbReference>
<evidence type="ECO:0000256" key="1">
    <source>
        <dbReference type="ARBA" id="ARBA00006754"/>
    </source>
</evidence>
<dbReference type="InterPro" id="IPR003018">
    <property type="entry name" value="GAF"/>
</dbReference>
<dbReference type="PANTHER" id="PTHR33744">
    <property type="entry name" value="CARBOHYDRATE DIACID REGULATOR"/>
    <property type="match status" value="1"/>
</dbReference>
<dbReference type="InterPro" id="IPR029016">
    <property type="entry name" value="GAF-like_dom_sf"/>
</dbReference>
<dbReference type="RefSeq" id="WP_188548059.1">
    <property type="nucleotide sequence ID" value="NZ_BMCU01000010.1"/>
</dbReference>
<proteinExistence type="inferred from homology"/>
<dbReference type="Proteomes" id="UP000654257">
    <property type="component" value="Unassembled WGS sequence"/>
</dbReference>
<comment type="caution">
    <text evidence="3">The sequence shown here is derived from an EMBL/GenBank/DDBJ whole genome shotgun (WGS) entry which is preliminary data.</text>
</comment>
<gene>
    <name evidence="3" type="ORF">GCM10007304_49370</name>
</gene>
<evidence type="ECO:0000313" key="3">
    <source>
        <dbReference type="EMBL" id="GGG29670.1"/>
    </source>
</evidence>
<dbReference type="SUPFAM" id="SSF55781">
    <property type="entry name" value="GAF domain-like"/>
    <property type="match status" value="1"/>
</dbReference>
<organism evidence="3 4">
    <name type="scientific">Rhodococcoides trifolii</name>
    <dbReference type="NCBI Taxonomy" id="908250"/>
    <lineage>
        <taxon>Bacteria</taxon>
        <taxon>Bacillati</taxon>
        <taxon>Actinomycetota</taxon>
        <taxon>Actinomycetes</taxon>
        <taxon>Mycobacteriales</taxon>
        <taxon>Nocardiaceae</taxon>
        <taxon>Rhodococcoides</taxon>
    </lineage>
</organism>
<dbReference type="Pfam" id="PF13556">
    <property type="entry name" value="HTH_30"/>
    <property type="match status" value="1"/>
</dbReference>
<dbReference type="AlphaFoldDB" id="A0A917LJ50"/>
<accession>A0A917LJ50</accession>
<keyword evidence="4" id="KW-1185">Reference proteome</keyword>
<sequence>MDTQQFTVATDRPEIRRWMRSVGAITRTVVAAAPLHDVLDLIARTAADLMGYEFCGVLLPDPERRKLIIEGSSGLSTEYVARVNADRPVRLDQDAAVEAPSSTAFRTGRPVAIADIDATPQFAPWGGVAKEQGYRAMISVPLVESNDVVIGTLNCYRKGTYSFEPEEISLLTVLADHAALALTTARLRSDEAVRMDELVILNGELHQQRDLLQRSEEIHRKLTEIALRGGGVPGIATALSILVSRPISIEDTNGSTLGRSTGHFAVSVDEGDVEYPWHPVLLSENEVARIRVHAGGTPLSSIDTRAIEHAAVVTSLEILRSRTADEAAWRLHGEVLNDLVGGEPSALATVVERAQRLGHDLTVDHTMVVVALSDVRPDDVDLCQQQAVRRIHAWAGAQEPKPLSGIHHDRIVVLIPDMGPDTAEHVRRLVASNRPPAVSTAVIAGPCSDLPSYNRAYRAASGALDMLVLTGRADESVSLDGLGLVGLLLQLDDTTQLLRYADRVLGPVRAHDVTRGTDLILTLRTHFAGGLVAGTTATRLHVHPNTVGQRLRRIHSLTGMDLTRPDEAMEIAVALTVGDVANSYREAR</sequence>
<protein>
    <recommendedName>
        <fullName evidence="2">GAF domain-containing protein</fullName>
    </recommendedName>
</protein>
<reference evidence="3" key="1">
    <citation type="journal article" date="2014" name="Int. J. Syst. Evol. Microbiol.">
        <title>Complete genome sequence of Corynebacterium casei LMG S-19264T (=DSM 44701T), isolated from a smear-ripened cheese.</title>
        <authorList>
            <consortium name="US DOE Joint Genome Institute (JGI-PGF)"/>
            <person name="Walter F."/>
            <person name="Albersmeier A."/>
            <person name="Kalinowski J."/>
            <person name="Ruckert C."/>
        </authorList>
    </citation>
    <scope>NUCLEOTIDE SEQUENCE</scope>
    <source>
        <strain evidence="3">CCM 7905</strain>
    </source>
</reference>
<evidence type="ECO:0000313" key="4">
    <source>
        <dbReference type="Proteomes" id="UP000654257"/>
    </source>
</evidence>
<evidence type="ECO:0000259" key="2">
    <source>
        <dbReference type="SMART" id="SM00065"/>
    </source>
</evidence>
<dbReference type="InterPro" id="IPR042070">
    <property type="entry name" value="PucR_C-HTH_sf"/>
</dbReference>
<dbReference type="InterPro" id="IPR025736">
    <property type="entry name" value="PucR_C-HTH_dom"/>
</dbReference>
<dbReference type="InterPro" id="IPR041522">
    <property type="entry name" value="CdaR_GGDEF"/>
</dbReference>
<dbReference type="EMBL" id="BMCU01000010">
    <property type="protein sequence ID" value="GGG29670.1"/>
    <property type="molecule type" value="Genomic_DNA"/>
</dbReference>
<dbReference type="PANTHER" id="PTHR33744:SF1">
    <property type="entry name" value="DNA-BINDING TRANSCRIPTIONAL ACTIVATOR ADER"/>
    <property type="match status" value="1"/>
</dbReference>
<dbReference type="Gene3D" id="3.30.450.40">
    <property type="match status" value="1"/>
</dbReference>
<dbReference type="InterPro" id="IPR051448">
    <property type="entry name" value="CdaR-like_regulators"/>
</dbReference>
<reference evidence="3" key="2">
    <citation type="submission" date="2020-09" db="EMBL/GenBank/DDBJ databases">
        <authorList>
            <person name="Sun Q."/>
            <person name="Sedlacek I."/>
        </authorList>
    </citation>
    <scope>NUCLEOTIDE SEQUENCE</scope>
    <source>
        <strain evidence="3">CCM 7905</strain>
    </source>
</reference>
<comment type="similarity">
    <text evidence="1">Belongs to the CdaR family.</text>
</comment>
<feature type="domain" description="GAF" evidence="2">
    <location>
        <begin position="34"/>
        <end position="192"/>
    </location>
</feature>
<dbReference type="Pfam" id="PF13185">
    <property type="entry name" value="GAF_2"/>
    <property type="match status" value="1"/>
</dbReference>